<feature type="repeat" description="ANK" evidence="3">
    <location>
        <begin position="1572"/>
        <end position="1604"/>
    </location>
</feature>
<dbReference type="InterPro" id="IPR043472">
    <property type="entry name" value="Macro_dom-like"/>
</dbReference>
<sequence>MNELLSNAKGRLEPTPYELNGRAKFNVIVVHGIGTACSAERSSFFEAQESRPDRSEFYEILNSYIPCARVVEYNYSVNSIHRGIPLADVQYLARFLLDEMLKEHQKWERKEIVFVGEDLGGIIIKEALSMALENDKYSDIAAQTASLVFFQTPHRLTDDASWYSLANWLFFASELNHLYSLDWIQIAAKMIQQVAEDFDPFQKLYCVLNIYPKFISPHDRQQQCILSHISLPKSCMIFDITNETNLPQDVPHSRSLIFTSGSPSFESFCDCINASSSPGKPLINTLQTLRSISRLSGDMFNMALYRQKPAKVHASLQAHESYRQWISSLNGSLEVVIPSYSEALLAFSAITEPKTFADYKIIKYTSSAFVTSHQVESNLLASLCFQLLCLNPSIFYVVNLSYSLRDLICERSTHTIGLINLLRSLTGRGAKEKVVCVIQETPFRKIPEHTLEAIQSLANADMSNFKVIIIRNAGLSSRPIVRLVQDEPDIEAVLDCGLDALISKRPKLSPSRGSLREIVLAQHKGNPGFFVGPDYSILEAIQAWLELLIKMSEPLSIFTVHRTLALMPNSLQEIYETFLQLLPAHTEEITRTALSWIASSQRPLNLEEVGVACALAANDVQAIDDLYQGVVIDLEEILLSSFGSVIYIDQDMHLHIPDGLRQPVLDFEKERNKHSAGFNSKARNCLDLLSLYRHHDPLILAKLTSEHPFLEYAVTHWVSHYESKITLDQEGERGETLESDLSSELSDYVNNNELMQFWATMYALLQHQVFDDPVIDPLVIAAECGSLRLVQFLLSAKENKKPTDDLLLRSLNIATSRGDLDMVKVLIRNGADRSTAINSLASSGHCGWLKDLDITKRDMEAADTQGLTALHYACRSGSATLVEGLLKEGADVNARSGTQMTPLHMACQFGHVAIIRYLLQHDNLNINSVSSFGTPLAYACRWQKYGAVDALIREKGQKIDITIPGEDDQRTALHHAAEQGHLDILKRLLGYLISGSSETDPDTYEHQESPSQLQPMLKAQDCSGFTPLHLAAKNGHVEVTKEIWKRANDKKDLITTRDNDNNYPIDLATIEGHTRVVELLLDEAARPQLVSCNGKDGDSPIHLAVMHSHYQLLEVLVQNHKRHEIYLDVFNVNDICAVHIAAQDGQIALLRKLKENGAKMDVLDSNDATPLLLACRHGQSYTATFLIENGASVNLADEDGASPLGEAIKTGMTNVVKHLLKAGAKADMYADTRPLLLAIERGSVAIVSLLKPESSDWLVKDSQQRTALHLAARSRSDATIKLVLEHSKEILQAKDTNGRTALHDAVEAGSYSIVDKLLDAGVDPSIRDNNDRIPLELTRTEDILRLLMFACESDNIEDKVKALQHSLEHGFLSSVRGLLEQDPELGKMNSGMTALHIAAKAGQIGLITDLIHKYHFSPSDRTNSGRTALSFAAEKGHLEIVKELYSETPHGVDGADSEKNTPFFYACKNGHVNIVSYYLRDAVPPVINDDLIHLNGRGEGVLWAAVTSKSPKTVELILNQLVQFNDPAHINRAETAEEGLTPLHYAVRDNNLEIVDLLLAARGIDGSLQDKRGRTPIFLAAYDQRKESVDKLIKSGWMANVPNKHYWGWYPIHAAYDNSDILELLIKAQSYDIDAVDMDGQTALYAASRSHEGSVEVLLQGGANPLLADKASRTPLHVAAAYLDSKTVDMMLDYALEKEKGEELVDTTAFSDEFKFDILSSAVNGGNTPVVELLLERQLFRSYDSALEVAIEADRPDAALALLKNAGSEFGSKLLERALRWATLSEYGNLQSCLIKILQAQPSDRSWDDEKLFDASARSDNIELIKLLRQRGSIEMTTRTDKQHGWSLSQILEAYGEIDGEDNVQLAVPLPPSQWDINHKADCITASRFGEDGPLLILTFDSTDIWPGAVLSDHPIPPGNKFYFEVLVLEYGTRCIYIGLGRGGCDVERMPGWDPDTWGLYSGNGGLYHNNGLHRHTSSEREFGAGDTIGILVDTLVGKVFYSKNGKHFTSHAFTLEQTTLNEIRSLPPDNYLIHATNCIAEWGAGIAAELPTFFPQACKEYKKISKAAKTDTSERWPPRSLVASSSYHSQKKWQQVRPAYTSFVFSLGSYGYGRPNTTTGKPGKDSTEMILRQRGKALTDSRAHLGNETNNPDSTAIYSPMFNSGAFRVPWEKTKGLIEEEFEGWEGRWLVMAPPS</sequence>
<dbReference type="InterPro" id="IPR043136">
    <property type="entry name" value="B30.2/SPRY_sf"/>
</dbReference>
<dbReference type="CDD" id="cd12885">
    <property type="entry name" value="SPRY_RanBP_like"/>
    <property type="match status" value="1"/>
</dbReference>
<feature type="repeat" description="ANK" evidence="3">
    <location>
        <begin position="898"/>
        <end position="921"/>
    </location>
</feature>
<evidence type="ECO:0000256" key="2">
    <source>
        <dbReference type="ARBA" id="ARBA00023043"/>
    </source>
</evidence>
<dbReference type="PROSITE" id="PS50297">
    <property type="entry name" value="ANK_REP_REGION"/>
    <property type="match status" value="9"/>
</dbReference>
<protein>
    <recommendedName>
        <fullName evidence="4">B30.2/SPRY domain-containing protein</fullName>
    </recommendedName>
</protein>
<feature type="repeat" description="ANK" evidence="3">
    <location>
        <begin position="865"/>
        <end position="897"/>
    </location>
</feature>
<keyword evidence="1" id="KW-0677">Repeat</keyword>
<dbReference type="Gene3D" id="3.40.220.10">
    <property type="entry name" value="Leucine Aminopeptidase, subunit E, domain 1"/>
    <property type="match status" value="1"/>
</dbReference>
<dbReference type="OrthoDB" id="2155246at2759"/>
<dbReference type="InterPro" id="IPR029058">
    <property type="entry name" value="AB_hydrolase_fold"/>
</dbReference>
<feature type="repeat" description="ANK" evidence="3">
    <location>
        <begin position="1538"/>
        <end position="1571"/>
    </location>
</feature>
<evidence type="ECO:0000313" key="5">
    <source>
        <dbReference type="EMBL" id="CAG9975205.1"/>
    </source>
</evidence>
<dbReference type="PRINTS" id="PR01415">
    <property type="entry name" value="ANKYRIN"/>
</dbReference>
<evidence type="ECO:0000313" key="6">
    <source>
        <dbReference type="Proteomes" id="UP000754883"/>
    </source>
</evidence>
<dbReference type="InterPro" id="IPR013320">
    <property type="entry name" value="ConA-like_dom_sf"/>
</dbReference>
<proteinExistence type="predicted"/>
<evidence type="ECO:0000259" key="4">
    <source>
        <dbReference type="PROSITE" id="PS50188"/>
    </source>
</evidence>
<name>A0A9N9TZQ3_9HYPO</name>
<feature type="repeat" description="ANK" evidence="3">
    <location>
        <begin position="1133"/>
        <end position="1165"/>
    </location>
</feature>
<dbReference type="PANTHER" id="PTHR24173">
    <property type="entry name" value="ANKYRIN REPEAT CONTAINING"/>
    <property type="match status" value="1"/>
</dbReference>
<feature type="repeat" description="ANK" evidence="3">
    <location>
        <begin position="1166"/>
        <end position="1198"/>
    </location>
</feature>
<reference evidence="5" key="1">
    <citation type="submission" date="2021-10" db="EMBL/GenBank/DDBJ databases">
        <authorList>
            <person name="Piombo E."/>
        </authorList>
    </citation>
    <scope>NUCLEOTIDE SEQUENCE</scope>
</reference>
<accession>A0A9N9TZQ3</accession>
<dbReference type="InterPro" id="IPR036770">
    <property type="entry name" value="Ankyrin_rpt-contain_sf"/>
</dbReference>
<dbReference type="PROSITE" id="PS50188">
    <property type="entry name" value="B302_SPRY"/>
    <property type="match status" value="1"/>
</dbReference>
<dbReference type="SMART" id="SM00449">
    <property type="entry name" value="SPRY"/>
    <property type="match status" value="1"/>
</dbReference>
<evidence type="ECO:0000256" key="3">
    <source>
        <dbReference type="PROSITE-ProRule" id="PRU00023"/>
    </source>
</evidence>
<dbReference type="Pfam" id="PF12796">
    <property type="entry name" value="Ank_2"/>
    <property type="match status" value="8"/>
</dbReference>
<evidence type="ECO:0000256" key="1">
    <source>
        <dbReference type="ARBA" id="ARBA00022737"/>
    </source>
</evidence>
<keyword evidence="6" id="KW-1185">Reference proteome</keyword>
<dbReference type="InterPro" id="IPR003877">
    <property type="entry name" value="SPRY_dom"/>
</dbReference>
<feature type="repeat" description="ANK" evidence="3">
    <location>
        <begin position="1096"/>
        <end position="1119"/>
    </location>
</feature>
<feature type="domain" description="B30.2/SPRY" evidence="4">
    <location>
        <begin position="1846"/>
        <end position="2048"/>
    </location>
</feature>
<dbReference type="PANTHER" id="PTHR24173:SF74">
    <property type="entry name" value="ANKYRIN REPEAT DOMAIN-CONTAINING PROTEIN 16"/>
    <property type="match status" value="1"/>
</dbReference>
<dbReference type="Proteomes" id="UP000754883">
    <property type="component" value="Unassembled WGS sequence"/>
</dbReference>
<dbReference type="SMART" id="SM00248">
    <property type="entry name" value="ANK"/>
    <property type="match status" value="26"/>
</dbReference>
<comment type="caution">
    <text evidence="5">The sequence shown here is derived from an EMBL/GenBank/DDBJ whole genome shotgun (WGS) entry which is preliminary data.</text>
</comment>
<feature type="repeat" description="ANK" evidence="3">
    <location>
        <begin position="1023"/>
        <end position="1049"/>
    </location>
</feature>
<dbReference type="InterPro" id="IPR001870">
    <property type="entry name" value="B30.2/SPRY"/>
</dbReference>
<dbReference type="SUPFAM" id="SSF49899">
    <property type="entry name" value="Concanavalin A-like lectins/glucanases"/>
    <property type="match status" value="1"/>
</dbReference>
<dbReference type="EMBL" id="CABFNO020001255">
    <property type="protein sequence ID" value="CAG9975205.1"/>
    <property type="molecule type" value="Genomic_DNA"/>
</dbReference>
<feature type="repeat" description="ANK" evidence="3">
    <location>
        <begin position="1199"/>
        <end position="1231"/>
    </location>
</feature>
<feature type="repeat" description="ANK" evidence="3">
    <location>
        <begin position="968"/>
        <end position="989"/>
    </location>
</feature>
<feature type="repeat" description="ANK" evidence="3">
    <location>
        <begin position="1297"/>
        <end position="1329"/>
    </location>
</feature>
<dbReference type="PROSITE" id="PS50088">
    <property type="entry name" value="ANK_REPEAT"/>
    <property type="match status" value="11"/>
</dbReference>
<dbReference type="SUPFAM" id="SSF48403">
    <property type="entry name" value="Ankyrin repeat"/>
    <property type="match status" value="4"/>
</dbReference>
<dbReference type="Gene3D" id="3.40.50.1820">
    <property type="entry name" value="alpha/beta hydrolase"/>
    <property type="match status" value="1"/>
</dbReference>
<organism evidence="5 6">
    <name type="scientific">Clonostachys byssicola</name>
    <dbReference type="NCBI Taxonomy" id="160290"/>
    <lineage>
        <taxon>Eukaryota</taxon>
        <taxon>Fungi</taxon>
        <taxon>Dikarya</taxon>
        <taxon>Ascomycota</taxon>
        <taxon>Pezizomycotina</taxon>
        <taxon>Sordariomycetes</taxon>
        <taxon>Hypocreomycetidae</taxon>
        <taxon>Hypocreales</taxon>
        <taxon>Bionectriaceae</taxon>
        <taxon>Clonostachys</taxon>
    </lineage>
</organism>
<dbReference type="Gene3D" id="2.60.120.920">
    <property type="match status" value="1"/>
</dbReference>
<dbReference type="Pfam" id="PF00622">
    <property type="entry name" value="SPRY"/>
    <property type="match status" value="1"/>
</dbReference>
<dbReference type="Gene3D" id="1.25.40.20">
    <property type="entry name" value="Ankyrin repeat-containing domain"/>
    <property type="match status" value="7"/>
</dbReference>
<dbReference type="InterPro" id="IPR002110">
    <property type="entry name" value="Ankyrin_rpt"/>
</dbReference>
<keyword evidence="2 3" id="KW-0040">ANK repeat</keyword>
<gene>
    <name evidence="5" type="ORF">CBYS24578_00015577</name>
</gene>
<dbReference type="InterPro" id="IPR044736">
    <property type="entry name" value="Gid1/RanBPM/SPLA_SPRY"/>
</dbReference>
<dbReference type="SUPFAM" id="SSF52949">
    <property type="entry name" value="Macro domain-like"/>
    <property type="match status" value="1"/>
</dbReference>